<evidence type="ECO:0000313" key="4">
    <source>
        <dbReference type="Proteomes" id="UP000176923"/>
    </source>
</evidence>
<dbReference type="Gene3D" id="3.40.50.2000">
    <property type="entry name" value="Glycogen Phosphorylase B"/>
    <property type="match status" value="2"/>
</dbReference>
<dbReference type="PANTHER" id="PTHR12526:SF637">
    <property type="entry name" value="GLYCOSYLTRANSFERASE EPSF-RELATED"/>
    <property type="match status" value="1"/>
</dbReference>
<protein>
    <recommendedName>
        <fullName evidence="5">Glycosyltransferase subfamily 4-like N-terminal domain-containing protein</fullName>
    </recommendedName>
</protein>
<feature type="domain" description="Glycosyl transferase family 1" evidence="1">
    <location>
        <begin position="199"/>
        <end position="364"/>
    </location>
</feature>
<name>A0A1F5ZK17_9BACT</name>
<organism evidence="3 4">
    <name type="scientific">Candidatus Gottesmanbacteria bacterium RIFCSPHIGHO2_02_FULL_39_11</name>
    <dbReference type="NCBI Taxonomy" id="1798382"/>
    <lineage>
        <taxon>Bacteria</taxon>
        <taxon>Candidatus Gottesmaniibacteriota</taxon>
    </lineage>
</organism>
<evidence type="ECO:0008006" key="5">
    <source>
        <dbReference type="Google" id="ProtNLM"/>
    </source>
</evidence>
<proteinExistence type="predicted"/>
<dbReference type="STRING" id="1798382.A3D77_07325"/>
<dbReference type="Proteomes" id="UP000176923">
    <property type="component" value="Unassembled WGS sequence"/>
</dbReference>
<evidence type="ECO:0000313" key="3">
    <source>
        <dbReference type="EMBL" id="OGG12839.1"/>
    </source>
</evidence>
<sequence>MKILFIIPHYYPSVSFGGPPIVVHQLAKSLAKEKVEVSVFCGDALDSNHRILKQDAFIDGVTIHYFRELSTHLAYQNNLYLTPVFFITLMSQIGRFDLIHIHELYTAQNLFAGLLASKSKPFIISPHGSLTESPMRGKEIFKKMFYFISRNVYKKAAKFIALTEKEKKECLTWGIRDEKINIIPNGINSPQTASNKEKINFRKKWKIPDSAQIILYMGRLHPIKHLDLLIISFAQARKKDPAIFLIIAGPDAGIKRDLEYLAKSILPPTSYIFTDMVGDSDKNVLLNQAKISVLTSYSEGLSQFALESVSYGIPLIATRSGGQDFVTKSHCGLEVSENPNDISESIIKLLHKKDYYYPYSKNGKIMAMEKYQWKSVAGKYIELYDSIIRRSIS</sequence>
<dbReference type="InterPro" id="IPR001296">
    <property type="entry name" value="Glyco_trans_1"/>
</dbReference>
<dbReference type="SUPFAM" id="SSF53756">
    <property type="entry name" value="UDP-Glycosyltransferase/glycogen phosphorylase"/>
    <property type="match status" value="1"/>
</dbReference>
<dbReference type="Pfam" id="PF13439">
    <property type="entry name" value="Glyco_transf_4"/>
    <property type="match status" value="1"/>
</dbReference>
<dbReference type="Pfam" id="PF00534">
    <property type="entry name" value="Glycos_transf_1"/>
    <property type="match status" value="1"/>
</dbReference>
<dbReference type="EMBL" id="MFJL01000041">
    <property type="protein sequence ID" value="OGG12839.1"/>
    <property type="molecule type" value="Genomic_DNA"/>
</dbReference>
<dbReference type="InterPro" id="IPR028098">
    <property type="entry name" value="Glyco_trans_4-like_N"/>
</dbReference>
<dbReference type="AlphaFoldDB" id="A0A1F5ZK17"/>
<accession>A0A1F5ZK17</accession>
<evidence type="ECO:0000259" key="2">
    <source>
        <dbReference type="Pfam" id="PF13439"/>
    </source>
</evidence>
<reference evidence="3 4" key="1">
    <citation type="journal article" date="2016" name="Nat. Commun.">
        <title>Thousands of microbial genomes shed light on interconnected biogeochemical processes in an aquifer system.</title>
        <authorList>
            <person name="Anantharaman K."/>
            <person name="Brown C.T."/>
            <person name="Hug L.A."/>
            <person name="Sharon I."/>
            <person name="Castelle C.J."/>
            <person name="Probst A.J."/>
            <person name="Thomas B.C."/>
            <person name="Singh A."/>
            <person name="Wilkins M.J."/>
            <person name="Karaoz U."/>
            <person name="Brodie E.L."/>
            <person name="Williams K.H."/>
            <person name="Hubbard S.S."/>
            <person name="Banfield J.F."/>
        </authorList>
    </citation>
    <scope>NUCLEOTIDE SEQUENCE [LARGE SCALE GENOMIC DNA]</scope>
</reference>
<dbReference type="GO" id="GO:0016757">
    <property type="term" value="F:glycosyltransferase activity"/>
    <property type="evidence" value="ECO:0007669"/>
    <property type="project" value="InterPro"/>
</dbReference>
<feature type="domain" description="Glycosyltransferase subfamily 4-like N-terminal" evidence="2">
    <location>
        <begin position="17"/>
        <end position="188"/>
    </location>
</feature>
<dbReference type="PANTHER" id="PTHR12526">
    <property type="entry name" value="GLYCOSYLTRANSFERASE"/>
    <property type="match status" value="1"/>
</dbReference>
<gene>
    <name evidence="3" type="ORF">A3D77_07325</name>
</gene>
<comment type="caution">
    <text evidence="3">The sequence shown here is derived from an EMBL/GenBank/DDBJ whole genome shotgun (WGS) entry which is preliminary data.</text>
</comment>
<dbReference type="CDD" id="cd03801">
    <property type="entry name" value="GT4_PimA-like"/>
    <property type="match status" value="1"/>
</dbReference>
<evidence type="ECO:0000259" key="1">
    <source>
        <dbReference type="Pfam" id="PF00534"/>
    </source>
</evidence>